<keyword evidence="9" id="KW-0472">Membrane</keyword>
<protein>
    <recommendedName>
        <fullName evidence="2">histidine kinase</fullName>
        <ecNumber evidence="2">2.7.13.3</ecNumber>
    </recommendedName>
</protein>
<keyword evidence="6 12" id="KW-0418">Kinase</keyword>
<dbReference type="Gene3D" id="1.20.5.1930">
    <property type="match status" value="1"/>
</dbReference>
<feature type="transmembrane region" description="Helical" evidence="9">
    <location>
        <begin position="117"/>
        <end position="139"/>
    </location>
</feature>
<feature type="transmembrane region" description="Helical" evidence="9">
    <location>
        <begin position="38"/>
        <end position="65"/>
    </location>
</feature>
<dbReference type="EC" id="2.7.13.3" evidence="2"/>
<keyword evidence="8" id="KW-0902">Two-component regulatory system</keyword>
<keyword evidence="9" id="KW-1133">Transmembrane helix</keyword>
<dbReference type="AlphaFoldDB" id="A0A6G4UZP6"/>
<keyword evidence="7" id="KW-0067">ATP-binding</keyword>
<evidence type="ECO:0000256" key="8">
    <source>
        <dbReference type="ARBA" id="ARBA00023012"/>
    </source>
</evidence>
<dbReference type="Gene3D" id="3.30.565.10">
    <property type="entry name" value="Histidine kinase-like ATPase, C-terminal domain"/>
    <property type="match status" value="1"/>
</dbReference>
<dbReference type="InterPro" id="IPR050482">
    <property type="entry name" value="Sensor_HK_TwoCompSys"/>
</dbReference>
<evidence type="ECO:0000256" key="5">
    <source>
        <dbReference type="ARBA" id="ARBA00022741"/>
    </source>
</evidence>
<evidence type="ECO:0000256" key="3">
    <source>
        <dbReference type="ARBA" id="ARBA00022553"/>
    </source>
</evidence>
<comment type="catalytic activity">
    <reaction evidence="1">
        <text>ATP + protein L-histidine = ADP + protein N-phospho-L-histidine.</text>
        <dbReference type="EC" id="2.7.13.3"/>
    </reaction>
</comment>
<accession>A0A6G4UZP6</accession>
<dbReference type="PANTHER" id="PTHR24421:SF10">
    <property type="entry name" value="NITRATE_NITRITE SENSOR PROTEIN NARQ"/>
    <property type="match status" value="1"/>
</dbReference>
<keyword evidence="4" id="KW-0808">Transferase</keyword>
<keyword evidence="5" id="KW-0547">Nucleotide-binding</keyword>
<reference evidence="12 13" key="1">
    <citation type="submission" date="2020-02" db="EMBL/GenBank/DDBJ databases">
        <title>Whole-genome analyses of novel actinobacteria.</title>
        <authorList>
            <person name="Sahin N."/>
            <person name="Gencbay T."/>
        </authorList>
    </citation>
    <scope>NUCLEOTIDE SEQUENCE [LARGE SCALE GENOMIC DNA]</scope>
    <source>
        <strain evidence="12 13">HC44</strain>
    </source>
</reference>
<proteinExistence type="predicted"/>
<evidence type="ECO:0000313" key="13">
    <source>
        <dbReference type="Proteomes" id="UP000472335"/>
    </source>
</evidence>
<dbReference type="EMBL" id="JAAKZY010000010">
    <property type="protein sequence ID" value="NGO07103.1"/>
    <property type="molecule type" value="Genomic_DNA"/>
</dbReference>
<keyword evidence="13" id="KW-1185">Reference proteome</keyword>
<organism evidence="12 13">
    <name type="scientific">Streptomyces scabichelini</name>
    <dbReference type="NCBI Taxonomy" id="2711217"/>
    <lineage>
        <taxon>Bacteria</taxon>
        <taxon>Bacillati</taxon>
        <taxon>Actinomycetota</taxon>
        <taxon>Actinomycetes</taxon>
        <taxon>Kitasatosporales</taxon>
        <taxon>Streptomycetaceae</taxon>
        <taxon>Streptomyces</taxon>
    </lineage>
</organism>
<evidence type="ECO:0000259" key="10">
    <source>
        <dbReference type="Pfam" id="PF07730"/>
    </source>
</evidence>
<keyword evidence="9" id="KW-0812">Transmembrane</keyword>
<name>A0A6G4UZP6_9ACTN</name>
<evidence type="ECO:0000256" key="6">
    <source>
        <dbReference type="ARBA" id="ARBA00022777"/>
    </source>
</evidence>
<dbReference type="Pfam" id="PF07730">
    <property type="entry name" value="HisKA_3"/>
    <property type="match status" value="1"/>
</dbReference>
<gene>
    <name evidence="12" type="ORF">G5C60_05400</name>
</gene>
<dbReference type="RefSeq" id="WP_165255017.1">
    <property type="nucleotide sequence ID" value="NZ_JAAKZY010000010.1"/>
</dbReference>
<dbReference type="SUPFAM" id="SSF55874">
    <property type="entry name" value="ATPase domain of HSP90 chaperone/DNA topoisomerase II/histidine kinase"/>
    <property type="match status" value="1"/>
</dbReference>
<evidence type="ECO:0000256" key="1">
    <source>
        <dbReference type="ARBA" id="ARBA00000085"/>
    </source>
</evidence>
<dbReference type="InterPro" id="IPR036890">
    <property type="entry name" value="HATPase_C_sf"/>
</dbReference>
<dbReference type="Pfam" id="PF13796">
    <property type="entry name" value="Sensor"/>
    <property type="match status" value="1"/>
</dbReference>
<evidence type="ECO:0000256" key="2">
    <source>
        <dbReference type="ARBA" id="ARBA00012438"/>
    </source>
</evidence>
<feature type="domain" description="Signal transduction histidine kinase subgroup 3 dimerisation and phosphoacceptor" evidence="10">
    <location>
        <begin position="237"/>
        <end position="303"/>
    </location>
</feature>
<dbReference type="Proteomes" id="UP000472335">
    <property type="component" value="Unassembled WGS sequence"/>
</dbReference>
<keyword evidence="3" id="KW-0597">Phosphoprotein</keyword>
<dbReference type="GO" id="GO:0046983">
    <property type="term" value="F:protein dimerization activity"/>
    <property type="evidence" value="ECO:0007669"/>
    <property type="project" value="InterPro"/>
</dbReference>
<evidence type="ECO:0000256" key="9">
    <source>
        <dbReference type="SAM" id="Phobius"/>
    </source>
</evidence>
<dbReference type="GO" id="GO:0000155">
    <property type="term" value="F:phosphorelay sensor kinase activity"/>
    <property type="evidence" value="ECO:0007669"/>
    <property type="project" value="InterPro"/>
</dbReference>
<evidence type="ECO:0000259" key="11">
    <source>
        <dbReference type="Pfam" id="PF13796"/>
    </source>
</evidence>
<dbReference type="InterPro" id="IPR025828">
    <property type="entry name" value="Put_sensor_dom"/>
</dbReference>
<dbReference type="GO" id="GO:0016020">
    <property type="term" value="C:membrane"/>
    <property type="evidence" value="ECO:0007669"/>
    <property type="project" value="InterPro"/>
</dbReference>
<dbReference type="PANTHER" id="PTHR24421">
    <property type="entry name" value="NITRATE/NITRITE SENSOR PROTEIN NARX-RELATED"/>
    <property type="match status" value="1"/>
</dbReference>
<dbReference type="InterPro" id="IPR011712">
    <property type="entry name" value="Sig_transdc_His_kin_sub3_dim/P"/>
</dbReference>
<dbReference type="GO" id="GO:0005524">
    <property type="term" value="F:ATP binding"/>
    <property type="evidence" value="ECO:0007669"/>
    <property type="project" value="UniProtKB-KW"/>
</dbReference>
<sequence>MSLAAGKAGRNRSVTGNPATLVLRGVGLTGLALAEAVLLVWVGLALCLVAIGVGAFLLPGALNMVRNVTDLQRRLAHEWSGVRVEAHYLPESAKTAEAPAWRRAFWMLTDTATWRDVLWLLVNPAVGSVLALLPAILVVDGLWGLTLPFLWEPVTSTWDGLWFAFIPVNGQSSANLAAALGVVEIAAGLLLAPRPLLKAHGRWVRFMLGRDTRAGLTKRVEHLASSRSDTMGHQASELRRIERDLHDGAQVRLVALGMTLSAAESLVEQNPEAMRALLNEAKDNSAKALDELRNLVNGVHPPLLADRGLVDAVRTLALELPFPVKVTGAVPGWLPAQVESGAYFATAELLGNVAKHAMASQASVDITYADGALRVAVHDNGIGGADPAGGSGLRGVERRLAAFDGLLAITSPSGGPTMAAFEIQCELLSEKAEDNRSSF</sequence>
<evidence type="ECO:0000256" key="4">
    <source>
        <dbReference type="ARBA" id="ARBA00022679"/>
    </source>
</evidence>
<comment type="caution">
    <text evidence="12">The sequence shown here is derived from an EMBL/GenBank/DDBJ whole genome shotgun (WGS) entry which is preliminary data.</text>
</comment>
<evidence type="ECO:0000256" key="7">
    <source>
        <dbReference type="ARBA" id="ARBA00022840"/>
    </source>
</evidence>
<evidence type="ECO:0000313" key="12">
    <source>
        <dbReference type="EMBL" id="NGO07103.1"/>
    </source>
</evidence>
<feature type="domain" description="Putative sensor" evidence="11">
    <location>
        <begin position="31"/>
        <end position="205"/>
    </location>
</feature>